<evidence type="ECO:0000313" key="1">
    <source>
        <dbReference type="EMBL" id="KAI5647691.1"/>
    </source>
</evidence>
<dbReference type="Proteomes" id="UP001060085">
    <property type="component" value="Linkage Group LG08"/>
</dbReference>
<keyword evidence="2" id="KW-1185">Reference proteome</keyword>
<protein>
    <submittedName>
        <fullName evidence="1">Uncharacterized protein</fullName>
    </submittedName>
</protein>
<evidence type="ECO:0000313" key="2">
    <source>
        <dbReference type="Proteomes" id="UP001060085"/>
    </source>
</evidence>
<organism evidence="1 2">
    <name type="scientific">Catharanthus roseus</name>
    <name type="common">Madagascar periwinkle</name>
    <name type="synonym">Vinca rosea</name>
    <dbReference type="NCBI Taxonomy" id="4058"/>
    <lineage>
        <taxon>Eukaryota</taxon>
        <taxon>Viridiplantae</taxon>
        <taxon>Streptophyta</taxon>
        <taxon>Embryophyta</taxon>
        <taxon>Tracheophyta</taxon>
        <taxon>Spermatophyta</taxon>
        <taxon>Magnoliopsida</taxon>
        <taxon>eudicotyledons</taxon>
        <taxon>Gunneridae</taxon>
        <taxon>Pentapetalae</taxon>
        <taxon>asterids</taxon>
        <taxon>lamiids</taxon>
        <taxon>Gentianales</taxon>
        <taxon>Apocynaceae</taxon>
        <taxon>Rauvolfioideae</taxon>
        <taxon>Vinceae</taxon>
        <taxon>Catharanthinae</taxon>
        <taxon>Catharanthus</taxon>
    </lineage>
</organism>
<proteinExistence type="predicted"/>
<name>A0ACB9ZJ51_CATRO</name>
<comment type="caution">
    <text evidence="1">The sequence shown here is derived from an EMBL/GenBank/DDBJ whole genome shotgun (WGS) entry which is preliminary data.</text>
</comment>
<sequence length="176" mass="20373">MMNSSSHQLIMNKDSHTISKLKPKIRIIHIVAPEIIKTDAENFRDLVQRLTGKQAKVSRGRSSKSTTRKASSNCSKKLWTNNSIHHQLQDHQYHHHHHRQGMKRDIMEEEYDEYRGGEGGEKSNSSCSNYGVFGNFGEVVDDHMNFIQDLSEYPNLLPFKSSQMNNMFGHHEMHIL</sequence>
<accession>A0ACB9ZJ51</accession>
<gene>
    <name evidence="1" type="ORF">M9H77_33696</name>
</gene>
<dbReference type="EMBL" id="CM044708">
    <property type="protein sequence ID" value="KAI5647691.1"/>
    <property type="molecule type" value="Genomic_DNA"/>
</dbReference>
<reference evidence="2" key="1">
    <citation type="journal article" date="2023" name="Nat. Plants">
        <title>Single-cell RNA sequencing provides a high-resolution roadmap for understanding the multicellular compartmentation of specialized metabolism.</title>
        <authorList>
            <person name="Sun S."/>
            <person name="Shen X."/>
            <person name="Li Y."/>
            <person name="Li Y."/>
            <person name="Wang S."/>
            <person name="Li R."/>
            <person name="Zhang H."/>
            <person name="Shen G."/>
            <person name="Guo B."/>
            <person name="Wei J."/>
            <person name="Xu J."/>
            <person name="St-Pierre B."/>
            <person name="Chen S."/>
            <person name="Sun C."/>
        </authorList>
    </citation>
    <scope>NUCLEOTIDE SEQUENCE [LARGE SCALE GENOMIC DNA]</scope>
</reference>